<evidence type="ECO:0000313" key="5">
    <source>
        <dbReference type="EMBL" id="KAH6605175.1"/>
    </source>
</evidence>
<dbReference type="GO" id="GO:0005634">
    <property type="term" value="C:nucleus"/>
    <property type="evidence" value="ECO:0007669"/>
    <property type="project" value="UniProtKB-SubCell"/>
</dbReference>
<comment type="caution">
    <text evidence="5">The sequence shown here is derived from an EMBL/GenBank/DDBJ whole genome shotgun (WGS) entry which is preliminary data.</text>
</comment>
<feature type="compositionally biased region" description="Basic and acidic residues" evidence="3">
    <location>
        <begin position="445"/>
        <end position="469"/>
    </location>
</feature>
<keyword evidence="2" id="KW-0539">Nucleus</keyword>
<evidence type="ECO:0000256" key="2">
    <source>
        <dbReference type="ARBA" id="ARBA00023242"/>
    </source>
</evidence>
<dbReference type="OrthoDB" id="5427633at2759"/>
<gene>
    <name evidence="5" type="ORF">Trco_006882</name>
</gene>
<dbReference type="InterPro" id="IPR039781">
    <property type="entry name" value="Rad21/Rec8-like"/>
</dbReference>
<dbReference type="GO" id="GO:0030892">
    <property type="term" value="C:mitotic cohesin complex"/>
    <property type="evidence" value="ECO:0007669"/>
    <property type="project" value="TreeGrafter"/>
</dbReference>
<reference evidence="5" key="1">
    <citation type="submission" date="2021-08" db="EMBL/GenBank/DDBJ databases">
        <title>Chromosome-Level Trichoderma cornu-damae using Hi-C Data.</title>
        <authorList>
            <person name="Kim C.S."/>
        </authorList>
    </citation>
    <scope>NUCLEOTIDE SEQUENCE</scope>
    <source>
        <strain evidence="5">KA19-0412C</strain>
    </source>
</reference>
<dbReference type="GO" id="GO:0003682">
    <property type="term" value="F:chromatin binding"/>
    <property type="evidence" value="ECO:0007669"/>
    <property type="project" value="TreeGrafter"/>
</dbReference>
<dbReference type="EMBL" id="JAIWOZ010000005">
    <property type="protein sequence ID" value="KAH6605175.1"/>
    <property type="molecule type" value="Genomic_DNA"/>
</dbReference>
<evidence type="ECO:0000313" key="6">
    <source>
        <dbReference type="Proteomes" id="UP000827724"/>
    </source>
</evidence>
<evidence type="ECO:0000256" key="3">
    <source>
        <dbReference type="SAM" id="MobiDB-lite"/>
    </source>
</evidence>
<organism evidence="5 6">
    <name type="scientific">Trichoderma cornu-damae</name>
    <dbReference type="NCBI Taxonomy" id="654480"/>
    <lineage>
        <taxon>Eukaryota</taxon>
        <taxon>Fungi</taxon>
        <taxon>Dikarya</taxon>
        <taxon>Ascomycota</taxon>
        <taxon>Pezizomycotina</taxon>
        <taxon>Sordariomycetes</taxon>
        <taxon>Hypocreomycetidae</taxon>
        <taxon>Hypocreales</taxon>
        <taxon>Hypocreaceae</taxon>
        <taxon>Trichoderma</taxon>
    </lineage>
</organism>
<dbReference type="CDD" id="cd21789">
    <property type="entry name" value="Rad21_Rec8_M_SpRec8p-like"/>
    <property type="match status" value="1"/>
</dbReference>
<dbReference type="Pfam" id="PF04825">
    <property type="entry name" value="Rad21_Rec8_N"/>
    <property type="match status" value="1"/>
</dbReference>
<name>A0A9P8QL71_9HYPO</name>
<proteinExistence type="predicted"/>
<dbReference type="AlphaFoldDB" id="A0A9P8QL71"/>
<comment type="subcellular location">
    <subcellularLocation>
        <location evidence="1">Nucleus</location>
    </subcellularLocation>
</comment>
<protein>
    <submittedName>
        <fullName evidence="5">Meiotic recombination rec8</fullName>
    </submittedName>
</protein>
<feature type="domain" description="Rad21/Rec8-like protein N-terminal" evidence="4">
    <location>
        <begin position="1"/>
        <end position="111"/>
    </location>
</feature>
<dbReference type="Proteomes" id="UP000827724">
    <property type="component" value="Unassembled WGS sequence"/>
</dbReference>
<evidence type="ECO:0000259" key="4">
    <source>
        <dbReference type="Pfam" id="PF04825"/>
    </source>
</evidence>
<dbReference type="PANTHER" id="PTHR12585">
    <property type="entry name" value="SCC1 / RAD21 FAMILY MEMBER"/>
    <property type="match status" value="1"/>
</dbReference>
<accession>A0A9P8QL71</accession>
<feature type="region of interest" description="Disordered" evidence="3">
    <location>
        <begin position="287"/>
        <end position="347"/>
    </location>
</feature>
<dbReference type="InterPro" id="IPR006910">
    <property type="entry name" value="Rad21_Rec8_N"/>
</dbReference>
<dbReference type="PANTHER" id="PTHR12585:SF70">
    <property type="entry name" value="RAD21_REC8 N TERMINAL DOMAIN PROTEIN (AFU_ORTHOLOGUE AFUA_6G02900)"/>
    <property type="match status" value="1"/>
</dbReference>
<evidence type="ECO:0000256" key="1">
    <source>
        <dbReference type="ARBA" id="ARBA00004123"/>
    </source>
</evidence>
<feature type="region of interest" description="Disordered" evidence="3">
    <location>
        <begin position="424"/>
        <end position="483"/>
    </location>
</feature>
<feature type="region of interest" description="Disordered" evidence="3">
    <location>
        <begin position="512"/>
        <end position="542"/>
    </location>
</feature>
<sequence length="705" mass="76401">MFYSHEILNNTQYGVSTIWLVATVGNGNQKRLTKKAIQRVNVPKACKKILDPGAPLALRLQGNLLYGISRVFAQQCAYVLTDAEKAQSDMVTFFRMIRTSEIDLRAGKTKRQNIVLEDEPGFDPSTALPNLDLLRWDKDILFVQSQGSASKFSHMTPLTAASQGSTPPRHRSALVNLELPPSSQSAASCRIPSDFGNLSPLFGKSIHHPDDMAEFQPFSGDEFPSISGIGLGFDAEGNLISFFDQEPELPPLPAQTNTAVDNIGMQQTAKQDQGIILGEEEALVPDFGDQPPQGADMALTNDGMGKPMEAQPQAAETKEAETNQAENKTAKSRRVNSNPPAPLDGEITITNGEIRSWALNYVAHVASTRKQQQQTTTTHAQAKKNAMALLYKYGVARVGAYQQTTGLVHPLAADFAGISLKAHLQGREPGDIEEPEPRRRGRRRKSDEAFGDEHDGHLEPRNTRPRITEDDVELGRGGNRHNHDDAHVMFDDHSVPEIGMHAAQPMEDRHSSSLMPWSRAGSAVPGSSVRGSAQKSKMAPSPLFSRGGALGAIDRHSDPAEPLFGMDDLGSQDPSFQLGGPVGPLDFDPDGNAIQFSAEGLNAAGQDFLGYVAEQAAKTGVIHARDPKKRRWIEFEELAEPGTHSKVVAAQAFLHVLALASKKVISVHQEGAAAMKPFGSIRIGVDASADEAYEEAQTDSEDELA</sequence>
<feature type="compositionally biased region" description="Basic and acidic residues" evidence="3">
    <location>
        <begin position="425"/>
        <end position="438"/>
    </location>
</feature>
<dbReference type="GO" id="GO:0007064">
    <property type="term" value="P:mitotic sister chromatid cohesion"/>
    <property type="evidence" value="ECO:0007669"/>
    <property type="project" value="TreeGrafter"/>
</dbReference>
<keyword evidence="6" id="KW-1185">Reference proteome</keyword>